<dbReference type="FunFam" id="3.40.630.10:FF:000101">
    <property type="entry name" value="N-acetylated alpha-linked acidic dipeptidase like 1"/>
    <property type="match status" value="1"/>
</dbReference>
<name>A0A840YZI6_9SPHN</name>
<evidence type="ECO:0000313" key="6">
    <source>
        <dbReference type="EMBL" id="MBB5718914.1"/>
    </source>
</evidence>
<dbReference type="InterPro" id="IPR046450">
    <property type="entry name" value="PA_dom_sf"/>
</dbReference>
<dbReference type="SUPFAM" id="SSF52025">
    <property type="entry name" value="PA domain"/>
    <property type="match status" value="1"/>
</dbReference>
<comment type="similarity">
    <text evidence="1">Belongs to the peptidase M28 family. M28B subfamily.</text>
</comment>
<dbReference type="PANTHER" id="PTHR10404:SF46">
    <property type="entry name" value="VACUOLAR PROTEIN SORTING-ASSOCIATED PROTEIN 70"/>
    <property type="match status" value="1"/>
</dbReference>
<comment type="caution">
    <text evidence="6">The sequence shown here is derived from an EMBL/GenBank/DDBJ whole genome shotgun (WGS) entry which is preliminary data.</text>
</comment>
<dbReference type="AlphaFoldDB" id="A0A840YZI6"/>
<dbReference type="EC" id="3.4.17.21" evidence="6"/>
<dbReference type="RefSeq" id="WP_246359790.1">
    <property type="nucleotide sequence ID" value="NZ_BAABIF010000013.1"/>
</dbReference>
<dbReference type="InterPro" id="IPR039373">
    <property type="entry name" value="Peptidase_M28B"/>
</dbReference>
<feature type="domain" description="PA" evidence="3">
    <location>
        <begin position="143"/>
        <end position="230"/>
    </location>
</feature>
<keyword evidence="6" id="KW-0378">Hydrolase</keyword>
<keyword evidence="2" id="KW-0732">Signal</keyword>
<sequence length="752" mass="80946">MIRRLTLAAALSCTMLSGMATGAPRSVATDPNPLDARFDRAIDNAGQIAWLKQMSSQPNQVGSPHDAANTQFIAAQFRKWGWDVRIDTYQVLYPTPISTKVEMVTPEHIRLGGQEPPVKGDPTSYHTKGALPPYLAYQGDGDVTGDLVYVNYGMRDDYEALARRGISVKGKIVIARYGEGWRGLKPLLAQKHGAIGCIIYSDPADDGYARGDVYPKGGWRSAAGVQRGSVQDQSIHPGDPLTPGYAATADAKRLTRKTAPSILKIPALPMSYGDATKLLQAMQGRNVPDGWQGALPFAYHIGGTGAVKVHLAVKSDWSLKPVRDVVATIPGSQYPDQWVVRGNHYDGWVFGASDPLTGTVAMLGEAKAIGALVKQGWRPKRSIVYIAWDGEEPGLLGSTEWTEDHEKELRQKALLYVNTDNGGRGYLHAGGSQDFQHLVNEAAAGVSDPETGVSVLDRLRDGVLTRKFAGGHVSPDMLKAAKGGGDLPIEPLGSGSDYAGFLEHVGIPSLSLGFSGESPNYGAYHSVYDSFHHVMAFDDPGLKYGSALSQVVGRIVLRMADAPTPPQHFTDFADAVSLYMGQIETLEAKQRAKDDEQVKLTRDGAFRAVSNPDNPVAAPAVEPRTPHLVLAPLENAVDHLKASASAYDAAYAANGAELSADRRAKLNELLLSIDQLLLDPKGLTGRPWFRNLIYAPGRFTGYGAKTIAGVREAIEERRFDDANEYAVRTARALNAYAARLDAARAVLDGSAS</sequence>
<evidence type="ECO:0000256" key="2">
    <source>
        <dbReference type="SAM" id="SignalP"/>
    </source>
</evidence>
<accession>A0A840YZI6</accession>
<dbReference type="InterPro" id="IPR036757">
    <property type="entry name" value="TFR-like_dimer_dom_sf"/>
</dbReference>
<dbReference type="InterPro" id="IPR007484">
    <property type="entry name" value="Peptidase_M28"/>
</dbReference>
<dbReference type="Gene3D" id="3.50.30.30">
    <property type="match status" value="1"/>
</dbReference>
<dbReference type="EMBL" id="JACIJI010000002">
    <property type="protein sequence ID" value="MBB5718914.1"/>
    <property type="molecule type" value="Genomic_DNA"/>
</dbReference>
<keyword evidence="6" id="KW-0121">Carboxypeptidase</keyword>
<evidence type="ECO:0000259" key="5">
    <source>
        <dbReference type="Pfam" id="PF04389"/>
    </source>
</evidence>
<dbReference type="Pfam" id="PF02225">
    <property type="entry name" value="PA"/>
    <property type="match status" value="1"/>
</dbReference>
<dbReference type="InterPro" id="IPR003137">
    <property type="entry name" value="PA_domain"/>
</dbReference>
<dbReference type="SUPFAM" id="SSF47672">
    <property type="entry name" value="Transferrin receptor-like dimerisation domain"/>
    <property type="match status" value="1"/>
</dbReference>
<gene>
    <name evidence="6" type="ORF">FHR23_001837</name>
</gene>
<proteinExistence type="inferred from homology"/>
<feature type="domain" description="Peptidase M28" evidence="5">
    <location>
        <begin position="325"/>
        <end position="425"/>
    </location>
</feature>
<dbReference type="InterPro" id="IPR007365">
    <property type="entry name" value="TFR-like_dimer_dom"/>
</dbReference>
<dbReference type="Pfam" id="PF04253">
    <property type="entry name" value="TFR_dimer"/>
    <property type="match status" value="1"/>
</dbReference>
<dbReference type="PANTHER" id="PTHR10404">
    <property type="entry name" value="N-ACETYLATED-ALPHA-LINKED ACIDIC DIPEPTIDASE"/>
    <property type="match status" value="1"/>
</dbReference>
<keyword evidence="6" id="KW-0645">Protease</keyword>
<dbReference type="CDD" id="cd02121">
    <property type="entry name" value="PA_GCPII_like"/>
    <property type="match status" value="1"/>
</dbReference>
<evidence type="ECO:0000256" key="1">
    <source>
        <dbReference type="ARBA" id="ARBA00005634"/>
    </source>
</evidence>
<reference evidence="6 7" key="1">
    <citation type="submission" date="2020-08" db="EMBL/GenBank/DDBJ databases">
        <title>Genomic Encyclopedia of Type Strains, Phase IV (KMG-IV): sequencing the most valuable type-strain genomes for metagenomic binning, comparative biology and taxonomic classification.</title>
        <authorList>
            <person name="Goeker M."/>
        </authorList>
    </citation>
    <scope>NUCLEOTIDE SEQUENCE [LARGE SCALE GENOMIC DNA]</scope>
    <source>
        <strain evidence="6 7">DSM 27203</strain>
    </source>
</reference>
<keyword evidence="7" id="KW-1185">Reference proteome</keyword>
<feature type="signal peptide" evidence="2">
    <location>
        <begin position="1"/>
        <end position="22"/>
    </location>
</feature>
<dbReference type="SUPFAM" id="SSF53187">
    <property type="entry name" value="Zn-dependent exopeptidases"/>
    <property type="match status" value="1"/>
</dbReference>
<evidence type="ECO:0000259" key="4">
    <source>
        <dbReference type="Pfam" id="PF04253"/>
    </source>
</evidence>
<dbReference type="Gene3D" id="1.20.930.40">
    <property type="entry name" value="Transferrin receptor-like, dimerisation domain"/>
    <property type="match status" value="1"/>
</dbReference>
<dbReference type="GO" id="GO:0004181">
    <property type="term" value="F:metallocarboxypeptidase activity"/>
    <property type="evidence" value="ECO:0007669"/>
    <property type="project" value="UniProtKB-EC"/>
</dbReference>
<feature type="domain" description="Transferrin receptor-like dimerisation" evidence="4">
    <location>
        <begin position="630"/>
        <end position="740"/>
    </location>
</feature>
<evidence type="ECO:0000259" key="3">
    <source>
        <dbReference type="Pfam" id="PF02225"/>
    </source>
</evidence>
<evidence type="ECO:0000313" key="7">
    <source>
        <dbReference type="Proteomes" id="UP000554342"/>
    </source>
</evidence>
<feature type="chain" id="PRO_5032364883" evidence="2">
    <location>
        <begin position="23"/>
        <end position="752"/>
    </location>
</feature>
<dbReference type="Gene3D" id="3.40.630.10">
    <property type="entry name" value="Zn peptidases"/>
    <property type="match status" value="1"/>
</dbReference>
<organism evidence="6 7">
    <name type="scientific">Stakelama sediminis</name>
    <dbReference type="NCBI Taxonomy" id="463200"/>
    <lineage>
        <taxon>Bacteria</taxon>
        <taxon>Pseudomonadati</taxon>
        <taxon>Pseudomonadota</taxon>
        <taxon>Alphaproteobacteria</taxon>
        <taxon>Sphingomonadales</taxon>
        <taxon>Sphingomonadaceae</taxon>
        <taxon>Stakelama</taxon>
    </lineage>
</organism>
<protein>
    <submittedName>
        <fullName evidence="6">N-acetylated-alpha-linked acidic dipeptidase</fullName>
        <ecNumber evidence="6">3.4.17.21</ecNumber>
    </submittedName>
</protein>
<dbReference type="Proteomes" id="UP000554342">
    <property type="component" value="Unassembled WGS sequence"/>
</dbReference>
<dbReference type="Pfam" id="PF04389">
    <property type="entry name" value="Peptidase_M28"/>
    <property type="match status" value="1"/>
</dbReference>